<dbReference type="SMR" id="A0A6A6K2Y0"/>
<evidence type="ECO:0000256" key="13">
    <source>
        <dbReference type="SAM" id="MobiDB-lite"/>
    </source>
</evidence>
<evidence type="ECO:0000256" key="10">
    <source>
        <dbReference type="ARBA" id="ARBA00048679"/>
    </source>
</evidence>
<dbReference type="GO" id="GO:0008270">
    <property type="term" value="F:zinc ion binding"/>
    <property type="evidence" value="ECO:0007669"/>
    <property type="project" value="UniProtKB-KW"/>
</dbReference>
<dbReference type="Gene3D" id="3.30.200.20">
    <property type="entry name" value="Phosphorylase Kinase, domain 1"/>
    <property type="match status" value="1"/>
</dbReference>
<dbReference type="SMART" id="SM00220">
    <property type="entry name" value="S_TKc"/>
    <property type="match status" value="1"/>
</dbReference>
<dbReference type="InterPro" id="IPR001245">
    <property type="entry name" value="Ser-Thr/Tyr_kinase_cat_dom"/>
</dbReference>
<dbReference type="Pfam" id="PF07714">
    <property type="entry name" value="PK_Tyr_Ser-Thr"/>
    <property type="match status" value="1"/>
</dbReference>
<comment type="catalytic activity">
    <reaction evidence="9">
        <text>L-threonyl-[protein] + ATP = O-phospho-L-threonyl-[protein] + ADP + H(+)</text>
        <dbReference type="Rhea" id="RHEA:46608"/>
        <dbReference type="Rhea" id="RHEA-COMP:11060"/>
        <dbReference type="Rhea" id="RHEA-COMP:11605"/>
        <dbReference type="ChEBI" id="CHEBI:15378"/>
        <dbReference type="ChEBI" id="CHEBI:30013"/>
        <dbReference type="ChEBI" id="CHEBI:30616"/>
        <dbReference type="ChEBI" id="CHEBI:61977"/>
        <dbReference type="ChEBI" id="CHEBI:456216"/>
        <dbReference type="EC" id="2.7.11.1"/>
    </reaction>
</comment>
<proteinExistence type="predicted"/>
<evidence type="ECO:0000256" key="7">
    <source>
        <dbReference type="ARBA" id="ARBA00022833"/>
    </source>
</evidence>
<accession>A0A6A6K2Y0</accession>
<evidence type="ECO:0000313" key="17">
    <source>
        <dbReference type="Proteomes" id="UP000467840"/>
    </source>
</evidence>
<dbReference type="InterPro" id="IPR032350">
    <property type="entry name" value="Nbr1_FW"/>
</dbReference>
<dbReference type="InterPro" id="IPR056893">
    <property type="entry name" value="UBA_Nbr1_C"/>
</dbReference>
<keyword evidence="5 11" id="KW-0863">Zinc-finger</keyword>
<evidence type="ECO:0000256" key="4">
    <source>
        <dbReference type="ARBA" id="ARBA00022741"/>
    </source>
</evidence>
<dbReference type="Pfam" id="PF00569">
    <property type="entry name" value="ZZ"/>
    <property type="match status" value="1"/>
</dbReference>
<dbReference type="PANTHER" id="PTHR20930">
    <property type="entry name" value="OVARIAN CARCINOMA ANTIGEN CA125-RELATED"/>
    <property type="match status" value="1"/>
</dbReference>
<dbReference type="PROSITE" id="PS50135">
    <property type="entry name" value="ZF_ZZ_2"/>
    <property type="match status" value="1"/>
</dbReference>
<protein>
    <recommendedName>
        <fullName evidence="18">Protein kinase domain-containing protein</fullName>
    </recommendedName>
</protein>
<dbReference type="EMBL" id="JAAGAX010000042">
    <property type="protein sequence ID" value="KAF2282854.1"/>
    <property type="molecule type" value="Genomic_DNA"/>
</dbReference>
<dbReference type="InterPro" id="IPR011009">
    <property type="entry name" value="Kinase-like_dom_sf"/>
</dbReference>
<dbReference type="CDD" id="cd14947">
    <property type="entry name" value="NBR1_like"/>
    <property type="match status" value="1"/>
</dbReference>
<gene>
    <name evidence="16" type="ORF">GH714_043338</name>
</gene>
<dbReference type="CDD" id="cd14319">
    <property type="entry name" value="UBA_NBR1"/>
    <property type="match status" value="1"/>
</dbReference>
<comment type="catalytic activity">
    <reaction evidence="10">
        <text>L-seryl-[protein] + ATP = O-phospho-L-seryl-[protein] + ADP + H(+)</text>
        <dbReference type="Rhea" id="RHEA:17989"/>
        <dbReference type="Rhea" id="RHEA-COMP:9863"/>
        <dbReference type="Rhea" id="RHEA-COMP:11604"/>
        <dbReference type="ChEBI" id="CHEBI:15378"/>
        <dbReference type="ChEBI" id="CHEBI:29999"/>
        <dbReference type="ChEBI" id="CHEBI:30616"/>
        <dbReference type="ChEBI" id="CHEBI:83421"/>
        <dbReference type="ChEBI" id="CHEBI:456216"/>
        <dbReference type="EC" id="2.7.11.1"/>
    </reaction>
</comment>
<dbReference type="Gene3D" id="1.10.8.10">
    <property type="entry name" value="DNA helicase RuvA subunit, C-terminal domain"/>
    <property type="match status" value="1"/>
</dbReference>
<evidence type="ECO:0000256" key="12">
    <source>
        <dbReference type="PROSITE-ProRule" id="PRU10141"/>
    </source>
</evidence>
<feature type="region of interest" description="Disordered" evidence="13">
    <location>
        <begin position="947"/>
        <end position="978"/>
    </location>
</feature>
<feature type="compositionally biased region" description="Basic and acidic residues" evidence="13">
    <location>
        <begin position="947"/>
        <end position="963"/>
    </location>
</feature>
<keyword evidence="7" id="KW-0862">Zinc</keyword>
<evidence type="ECO:0000259" key="14">
    <source>
        <dbReference type="PROSITE" id="PS50011"/>
    </source>
</evidence>
<evidence type="ECO:0000256" key="3">
    <source>
        <dbReference type="ARBA" id="ARBA00022723"/>
    </source>
</evidence>
<keyword evidence="4 12" id="KW-0547">Nucleotide-binding</keyword>
<dbReference type="InterPro" id="IPR043145">
    <property type="entry name" value="Znf_ZZ_sf"/>
</dbReference>
<keyword evidence="6" id="KW-0418">Kinase</keyword>
<dbReference type="InterPro" id="IPR000433">
    <property type="entry name" value="Znf_ZZ"/>
</dbReference>
<feature type="domain" description="ZZ-type" evidence="15">
    <location>
        <begin position="260"/>
        <end position="310"/>
    </location>
</feature>
<dbReference type="InterPro" id="IPR017441">
    <property type="entry name" value="Protein_kinase_ATP_BS"/>
</dbReference>
<evidence type="ECO:0000256" key="5">
    <source>
        <dbReference type="ARBA" id="ARBA00022771"/>
    </source>
</evidence>
<dbReference type="PANTHER" id="PTHR20930:SF0">
    <property type="entry name" value="PROTEIN ILRUN"/>
    <property type="match status" value="1"/>
</dbReference>
<dbReference type="Pfam" id="PF24932">
    <property type="entry name" value="UBA_NBR1_C"/>
    <property type="match status" value="1"/>
</dbReference>
<evidence type="ECO:0000256" key="8">
    <source>
        <dbReference type="ARBA" id="ARBA00022840"/>
    </source>
</evidence>
<dbReference type="Proteomes" id="UP000467840">
    <property type="component" value="Unassembled WGS sequence"/>
</dbReference>
<evidence type="ECO:0000256" key="6">
    <source>
        <dbReference type="ARBA" id="ARBA00022777"/>
    </source>
</evidence>
<feature type="binding site" evidence="12">
    <location>
        <position position="671"/>
    </location>
    <ligand>
        <name>ATP</name>
        <dbReference type="ChEBI" id="CHEBI:30616"/>
    </ligand>
</feature>
<keyword evidence="17" id="KW-1185">Reference proteome</keyword>
<evidence type="ECO:0000259" key="15">
    <source>
        <dbReference type="PROSITE" id="PS50135"/>
    </source>
</evidence>
<evidence type="ECO:0000256" key="1">
    <source>
        <dbReference type="ARBA" id="ARBA00022527"/>
    </source>
</evidence>
<evidence type="ECO:0000256" key="2">
    <source>
        <dbReference type="ARBA" id="ARBA00022679"/>
    </source>
</evidence>
<dbReference type="GO" id="GO:0005524">
    <property type="term" value="F:ATP binding"/>
    <property type="evidence" value="ECO:0007669"/>
    <property type="project" value="UniProtKB-UniRule"/>
</dbReference>
<dbReference type="InterPro" id="IPR013783">
    <property type="entry name" value="Ig-like_fold"/>
</dbReference>
<name>A0A6A6K2Y0_HEVBR</name>
<feature type="region of interest" description="Disordered" evidence="13">
    <location>
        <begin position="94"/>
        <end position="114"/>
    </location>
</feature>
<sequence length="1000" mass="109973">MESTLVIKLNNDRFGKSYAKSCGSSSPLRSPRVQDPLPNINPEAADVLKSFPEPLRESLSKLSLGLSDLTSKIVAPSPVVAEILDCLSKMGKASLNPSQQSQVGASSSAQTGATEHPMALVVPTEANATNDEPSREVTVANVTRGVGVPDKPVLTPVDLNLDPPCDSNPSGCANVISAPAPHVYERKVTKKKNAGQPSEKPFGSGASSSSTDLARPLGNECPFGGMPAVNESSFNPFILPQIISSRRSNGRGDAMVGMFHRGVQCDGCGVHPITGPRYKSKVRGDYDLCSICFAKMGNEADYIKMDRPVFYRHPRSCKGLRDLAQKFWVAPPPLSRVMKHCGIKPVRANKLDSRFILDVTVVDGTMMAPSTPFTKIWRLRNSGSIVWPKGARLVWIGGDRFSHADSAELEIPADGVPVDGELDIAVDFTAPELPGRYISYWRMASPSGTKFGQRVWVLIQVDASIKDSVSDGVGGLNLNLPPDCGSSKCPQIIDPEKDQELNFPTNDTLLVGEGVWTPTPNQASSSVSYPIIDLSEAAPVVPSEALPAVDIPTSPEEVIVKDAVEKSLLKELEEMGFKQIDLNKEILRKNEYNLQQSVDDLSGVWDPILEELEEMVRNMESGSGFYSANEFKLDAKWLIDPKHLFVGPKIGEGAHAKVFEGKYKNQTVAIKIVHKGETPEEITKREARFAREVAMLSRVQHKNLVKFIGACKEPVMVIVTELLLGGTLRKYLLNMRPRCLDTRVAIGFALDITRAMERLHSHGIIHRDLKPENLLLTADHKTVKLADFGLAREESLTEMMTAETGTYRWMAPELYSTVTLRQGDKKHYNHKVDAYSFAIVLWELLHNRLPFEGMSNLQAAYAAAFKNVRPSAENLPAELAIILTSCWKEDPNARPNFSQIIKMLLNYLTTIAPPEPAIPPRIFTSENTVLPPESPGTSSLMAVRDDFGDTPKAKMENQPKDPLENFQKSKNAKSKSHNLDSYKAAWLLEDENNRTSIFSF</sequence>
<evidence type="ECO:0000313" key="16">
    <source>
        <dbReference type="EMBL" id="KAF2282854.1"/>
    </source>
</evidence>
<dbReference type="Gene3D" id="1.10.510.10">
    <property type="entry name" value="Transferase(Phosphotransferase) domain 1"/>
    <property type="match status" value="1"/>
</dbReference>
<dbReference type="InterPro" id="IPR008271">
    <property type="entry name" value="Ser/Thr_kinase_AS"/>
</dbReference>
<feature type="domain" description="Protein kinase" evidence="14">
    <location>
        <begin position="644"/>
        <end position="908"/>
    </location>
</feature>
<keyword evidence="1" id="KW-0723">Serine/threonine-protein kinase</keyword>
<dbReference type="FunFam" id="3.30.200.20:FF:000034">
    <property type="entry name" value="Kinase suppressor of Ras 1"/>
    <property type="match status" value="1"/>
</dbReference>
<feature type="compositionally biased region" description="Low complexity" evidence="13">
    <location>
        <begin position="98"/>
        <end position="114"/>
    </location>
</feature>
<dbReference type="SMART" id="SM00291">
    <property type="entry name" value="ZnF_ZZ"/>
    <property type="match status" value="1"/>
</dbReference>
<dbReference type="SUPFAM" id="SSF56112">
    <property type="entry name" value="Protein kinase-like (PK-like)"/>
    <property type="match status" value="1"/>
</dbReference>
<dbReference type="Pfam" id="PF16158">
    <property type="entry name" value="N_BRCA1_IG"/>
    <property type="match status" value="1"/>
</dbReference>
<reference evidence="16 17" key="1">
    <citation type="journal article" date="2020" name="Mol. Plant">
        <title>The Chromosome-Based Rubber Tree Genome Provides New Insights into Spurge Genome Evolution and Rubber Biosynthesis.</title>
        <authorList>
            <person name="Liu J."/>
            <person name="Shi C."/>
            <person name="Shi C.C."/>
            <person name="Li W."/>
            <person name="Zhang Q.J."/>
            <person name="Zhang Y."/>
            <person name="Li K."/>
            <person name="Lu H.F."/>
            <person name="Shi C."/>
            <person name="Zhu S.T."/>
            <person name="Xiao Z.Y."/>
            <person name="Nan H."/>
            <person name="Yue Y."/>
            <person name="Zhu X.G."/>
            <person name="Wu Y."/>
            <person name="Hong X.N."/>
            <person name="Fan G.Y."/>
            <person name="Tong Y."/>
            <person name="Zhang D."/>
            <person name="Mao C.L."/>
            <person name="Liu Y.L."/>
            <person name="Hao S.J."/>
            <person name="Liu W.Q."/>
            <person name="Lv M.Q."/>
            <person name="Zhang H.B."/>
            <person name="Liu Y."/>
            <person name="Hu-Tang G.R."/>
            <person name="Wang J.P."/>
            <person name="Wang J.H."/>
            <person name="Sun Y.H."/>
            <person name="Ni S.B."/>
            <person name="Chen W.B."/>
            <person name="Zhang X.C."/>
            <person name="Jiao Y.N."/>
            <person name="Eichler E.E."/>
            <person name="Li G.H."/>
            <person name="Liu X."/>
            <person name="Gao L.Z."/>
        </authorList>
    </citation>
    <scope>NUCLEOTIDE SEQUENCE [LARGE SCALE GENOMIC DNA]</scope>
    <source>
        <strain evidence="17">cv. GT1</strain>
        <tissue evidence="16">Leaf</tissue>
    </source>
</reference>
<dbReference type="Gene3D" id="2.60.40.10">
    <property type="entry name" value="Immunoglobulins"/>
    <property type="match status" value="1"/>
</dbReference>
<keyword evidence="2" id="KW-0808">Transferase</keyword>
<organism evidence="16 17">
    <name type="scientific">Hevea brasiliensis</name>
    <name type="common">Para rubber tree</name>
    <name type="synonym">Siphonia brasiliensis</name>
    <dbReference type="NCBI Taxonomy" id="3981"/>
    <lineage>
        <taxon>Eukaryota</taxon>
        <taxon>Viridiplantae</taxon>
        <taxon>Streptophyta</taxon>
        <taxon>Embryophyta</taxon>
        <taxon>Tracheophyta</taxon>
        <taxon>Spermatophyta</taxon>
        <taxon>Magnoliopsida</taxon>
        <taxon>eudicotyledons</taxon>
        <taxon>Gunneridae</taxon>
        <taxon>Pentapetalae</taxon>
        <taxon>rosids</taxon>
        <taxon>fabids</taxon>
        <taxon>Malpighiales</taxon>
        <taxon>Euphorbiaceae</taxon>
        <taxon>Crotonoideae</taxon>
        <taxon>Micrandreae</taxon>
        <taxon>Hevea</taxon>
    </lineage>
</organism>
<feature type="region of interest" description="Disordered" evidence="13">
    <location>
        <begin position="188"/>
        <end position="217"/>
    </location>
</feature>
<evidence type="ECO:0008006" key="18">
    <source>
        <dbReference type="Google" id="ProtNLM"/>
    </source>
</evidence>
<dbReference type="GO" id="GO:0004674">
    <property type="term" value="F:protein serine/threonine kinase activity"/>
    <property type="evidence" value="ECO:0007669"/>
    <property type="project" value="UniProtKB-KW"/>
</dbReference>
<evidence type="ECO:0000256" key="9">
    <source>
        <dbReference type="ARBA" id="ARBA00047899"/>
    </source>
</evidence>
<feature type="region of interest" description="Disordered" evidence="13">
    <location>
        <begin position="18"/>
        <end position="41"/>
    </location>
</feature>
<comment type="caution">
    <text evidence="16">The sequence shown here is derived from an EMBL/GenBank/DDBJ whole genome shotgun (WGS) entry which is preliminary data.</text>
</comment>
<dbReference type="CDD" id="cd13999">
    <property type="entry name" value="STKc_MAP3K-like"/>
    <property type="match status" value="1"/>
</dbReference>
<dbReference type="PROSITE" id="PS00107">
    <property type="entry name" value="PROTEIN_KINASE_ATP"/>
    <property type="match status" value="1"/>
</dbReference>
<dbReference type="InterPro" id="IPR000719">
    <property type="entry name" value="Prot_kinase_dom"/>
</dbReference>
<dbReference type="SUPFAM" id="SSF57850">
    <property type="entry name" value="RING/U-box"/>
    <property type="match status" value="1"/>
</dbReference>
<evidence type="ECO:0000256" key="11">
    <source>
        <dbReference type="PROSITE-ProRule" id="PRU00228"/>
    </source>
</evidence>
<keyword evidence="8 12" id="KW-0067">ATP-binding</keyword>
<keyword evidence="3" id="KW-0479">Metal-binding</keyword>
<dbReference type="AlphaFoldDB" id="A0A6A6K2Y0"/>
<dbReference type="Gene3D" id="3.30.60.90">
    <property type="match status" value="1"/>
</dbReference>
<dbReference type="PROSITE" id="PS00108">
    <property type="entry name" value="PROTEIN_KINASE_ST"/>
    <property type="match status" value="1"/>
</dbReference>
<dbReference type="PROSITE" id="PS50011">
    <property type="entry name" value="PROTEIN_KINASE_DOM"/>
    <property type="match status" value="1"/>
</dbReference>